<dbReference type="InterPro" id="IPR013783">
    <property type="entry name" value="Ig-like_fold"/>
</dbReference>
<dbReference type="OrthoDB" id="6413693at2759"/>
<dbReference type="GeneID" id="111122672"/>
<comment type="subcellular location">
    <subcellularLocation>
        <location evidence="1">Membrane</location>
        <topology evidence="1">Single-pass type I membrane protein</topology>
    </subcellularLocation>
</comment>
<dbReference type="GO" id="GO:0005911">
    <property type="term" value="C:cell-cell junction"/>
    <property type="evidence" value="ECO:0007669"/>
    <property type="project" value="TreeGrafter"/>
</dbReference>
<feature type="domain" description="Ig-like" evidence="7">
    <location>
        <begin position="422"/>
        <end position="507"/>
    </location>
</feature>
<dbReference type="Pfam" id="PF08205">
    <property type="entry name" value="C2-set_2"/>
    <property type="match status" value="1"/>
</dbReference>
<dbReference type="InterPro" id="IPR036179">
    <property type="entry name" value="Ig-like_dom_sf"/>
</dbReference>
<keyword evidence="3" id="KW-1015">Disulfide bond</keyword>
<protein>
    <submittedName>
        <fullName evidence="9">Vascular cell adhesion protein 1-like</fullName>
    </submittedName>
</protein>
<dbReference type="SMART" id="SM00409">
    <property type="entry name" value="IG"/>
    <property type="match status" value="5"/>
</dbReference>
<keyword evidence="2" id="KW-0472">Membrane</keyword>
<feature type="chain" id="PRO_5034326729" evidence="6">
    <location>
        <begin position="35"/>
        <end position="873"/>
    </location>
</feature>
<dbReference type="GO" id="GO:0005886">
    <property type="term" value="C:plasma membrane"/>
    <property type="evidence" value="ECO:0007669"/>
    <property type="project" value="TreeGrafter"/>
</dbReference>
<evidence type="ECO:0000259" key="7">
    <source>
        <dbReference type="PROSITE" id="PS50835"/>
    </source>
</evidence>
<keyword evidence="5" id="KW-0393">Immunoglobulin domain</keyword>
<feature type="domain" description="Ig-like" evidence="7">
    <location>
        <begin position="240"/>
        <end position="336"/>
    </location>
</feature>
<dbReference type="InterPro" id="IPR013162">
    <property type="entry name" value="CD80_C2-set"/>
</dbReference>
<keyword evidence="6" id="KW-0732">Signal</keyword>
<dbReference type="PROSITE" id="PS50835">
    <property type="entry name" value="IG_LIKE"/>
    <property type="match status" value="4"/>
</dbReference>
<dbReference type="PANTHER" id="PTHR11640:SF31">
    <property type="entry name" value="IRREGULAR CHIASM C-ROUGHEST PROTEIN-RELATED"/>
    <property type="match status" value="1"/>
</dbReference>
<evidence type="ECO:0000256" key="6">
    <source>
        <dbReference type="SAM" id="SignalP"/>
    </source>
</evidence>
<feature type="signal peptide" evidence="6">
    <location>
        <begin position="1"/>
        <end position="34"/>
    </location>
</feature>
<dbReference type="GO" id="GO:0050839">
    <property type="term" value="F:cell adhesion molecule binding"/>
    <property type="evidence" value="ECO:0007669"/>
    <property type="project" value="TreeGrafter"/>
</dbReference>
<evidence type="ECO:0000256" key="2">
    <source>
        <dbReference type="ARBA" id="ARBA00023136"/>
    </source>
</evidence>
<keyword evidence="8" id="KW-1185">Reference proteome</keyword>
<dbReference type="Gene3D" id="2.60.40.10">
    <property type="entry name" value="Immunoglobulins"/>
    <property type="match status" value="3"/>
</dbReference>
<reference evidence="9" key="1">
    <citation type="submission" date="2025-08" db="UniProtKB">
        <authorList>
            <consortium name="RefSeq"/>
        </authorList>
    </citation>
    <scope>IDENTIFICATION</scope>
    <source>
        <tissue evidence="9">Whole sample</tissue>
    </source>
</reference>
<dbReference type="InterPro" id="IPR007110">
    <property type="entry name" value="Ig-like_dom"/>
</dbReference>
<name>A0A8B8CYD9_CRAVI</name>
<evidence type="ECO:0000256" key="3">
    <source>
        <dbReference type="ARBA" id="ARBA00023157"/>
    </source>
</evidence>
<dbReference type="AlphaFoldDB" id="A0A8B8CYD9"/>
<dbReference type="Proteomes" id="UP000694844">
    <property type="component" value="Chromosome 3"/>
</dbReference>
<feature type="domain" description="Ig-like" evidence="7">
    <location>
        <begin position="523"/>
        <end position="601"/>
    </location>
</feature>
<dbReference type="SUPFAM" id="SSF48726">
    <property type="entry name" value="Immunoglobulin"/>
    <property type="match status" value="4"/>
</dbReference>
<keyword evidence="4" id="KW-0325">Glycoprotein</keyword>
<dbReference type="GO" id="GO:0098609">
    <property type="term" value="P:cell-cell adhesion"/>
    <property type="evidence" value="ECO:0007669"/>
    <property type="project" value="TreeGrafter"/>
</dbReference>
<organism evidence="8 9">
    <name type="scientific">Crassostrea virginica</name>
    <name type="common">Eastern oyster</name>
    <dbReference type="NCBI Taxonomy" id="6565"/>
    <lineage>
        <taxon>Eukaryota</taxon>
        <taxon>Metazoa</taxon>
        <taxon>Spiralia</taxon>
        <taxon>Lophotrochozoa</taxon>
        <taxon>Mollusca</taxon>
        <taxon>Bivalvia</taxon>
        <taxon>Autobranchia</taxon>
        <taxon>Pteriomorphia</taxon>
        <taxon>Ostreida</taxon>
        <taxon>Ostreoidea</taxon>
        <taxon>Ostreidae</taxon>
        <taxon>Crassostrea</taxon>
    </lineage>
</organism>
<dbReference type="InterPro" id="IPR003599">
    <property type="entry name" value="Ig_sub"/>
</dbReference>
<dbReference type="RefSeq" id="XP_022320244.1">
    <property type="nucleotide sequence ID" value="XM_022464536.1"/>
</dbReference>
<gene>
    <name evidence="9" type="primary">LOC111122672</name>
</gene>
<dbReference type="KEGG" id="cvn:111122672"/>
<evidence type="ECO:0000256" key="5">
    <source>
        <dbReference type="ARBA" id="ARBA00023319"/>
    </source>
</evidence>
<dbReference type="InterPro" id="IPR051275">
    <property type="entry name" value="Cell_adhesion_signaling"/>
</dbReference>
<evidence type="ECO:0000313" key="8">
    <source>
        <dbReference type="Proteomes" id="UP000694844"/>
    </source>
</evidence>
<evidence type="ECO:0000256" key="1">
    <source>
        <dbReference type="ARBA" id="ARBA00004479"/>
    </source>
</evidence>
<proteinExistence type="predicted"/>
<sequence length="873" mass="95730">MSITSSDQWKFKTYRMSTFPKLFLVLMTADLALSKVEVDSVKRVNEVDTLPVDKGENLTLTCRSDLASLTLEFGAVVYNDTKNENGTYTVTYTKEAEKGDNNQTVLCKATNSTGFKFEASATVLLKVSINASFSGIEELEEGNETVTCIINSTLYPPSHVLIRYFSIYSGDPVINDILKNTSLYKTSEEYDSKSDTYTTTVRTAHIPVTSRHNDQAFHCSGVVNTFQFSTAETFIVLYGPKNGSLSFWSSTGGMEEGQTATLRCSLSYSNPASKLIWQNDTAQFSPPTPAVITKPSGTNYQTEQVWTFPYRREQSGSNITCIAIGHKNITVSKTLQIGDIKYPPDLVISGKTLVDEGDTLNLTCEVVAANPSVTGFWKGKGSRHLVITNIKKDQNQQEYTCSATNSAGTSNRNIRLSVQYGPDFEIDSSSVFGTEGNNLTISPVVSGNPIPSNFTWRKLGSNTVLSTSKNLMLGQLSKGDEGVYVLEATSARIRENNTTEEVTRNVSVFARIGYAPKKVRLYPNITLTHLDAGTPVPVVNCSGDCSPRCDFQWTRHYRNTTTPISSNSILDLGNATGRMPGIYVCEGSILLNGKKQAASASFELRVNYAPEVYSIEINGFSKGGFKESDTITVTAVIRSFPLLSNVSFGTSNDKTRRSTMILDSRYSFRSSSQQCSYDCESKWDLTLVKASCTDTGIRFIVQAKSSLGYSAIHSTSKTLYVTCSPRLPDGYVVKRSYAVCEGEVLNMSMTVVSVPGPVIIWSFQPIVNQQVLLQNPSGNNVSVIYTSRYVIPIVERQTFGNYEFEARNAIGGPIRFTFQVVRGPSCKETDPVTVLPDNSTSKTKNGASTRTSYSGVMCLLELALLIAIVLLCP</sequence>
<feature type="domain" description="Ig-like" evidence="7">
    <location>
        <begin position="344"/>
        <end position="417"/>
    </location>
</feature>
<evidence type="ECO:0000256" key="4">
    <source>
        <dbReference type="ARBA" id="ARBA00023180"/>
    </source>
</evidence>
<accession>A0A8B8CYD9</accession>
<dbReference type="PANTHER" id="PTHR11640">
    <property type="entry name" value="NEPHRIN"/>
    <property type="match status" value="1"/>
</dbReference>
<evidence type="ECO:0000313" key="9">
    <source>
        <dbReference type="RefSeq" id="XP_022320244.1"/>
    </source>
</evidence>